<accession>A0A2W2AP22</accession>
<gene>
    <name evidence="1" type="ORF">DN068_03650</name>
</gene>
<organism evidence="1 2">
    <name type="scientific">Taibaiella soli</name>
    <dbReference type="NCBI Taxonomy" id="1649169"/>
    <lineage>
        <taxon>Bacteria</taxon>
        <taxon>Pseudomonadati</taxon>
        <taxon>Bacteroidota</taxon>
        <taxon>Chitinophagia</taxon>
        <taxon>Chitinophagales</taxon>
        <taxon>Chitinophagaceae</taxon>
        <taxon>Taibaiella</taxon>
    </lineage>
</organism>
<keyword evidence="2" id="KW-1185">Reference proteome</keyword>
<comment type="caution">
    <text evidence="1">The sequence shown here is derived from an EMBL/GenBank/DDBJ whole genome shotgun (WGS) entry which is preliminary data.</text>
</comment>
<dbReference type="AlphaFoldDB" id="A0A2W2AP22"/>
<dbReference type="OrthoDB" id="1005072at2"/>
<evidence type="ECO:0000313" key="2">
    <source>
        <dbReference type="Proteomes" id="UP000248745"/>
    </source>
</evidence>
<dbReference type="RefSeq" id="WP_110997536.1">
    <property type="nucleotide sequence ID" value="NZ_QKTW01000006.1"/>
</dbReference>
<sequence>MNESLFQSIWQFSLYRPQQLFTTDGEAVTIINPGKRNTNAGPDFFEAKVRIGNVILVGNIELHIHPGEWTRHSHHKNPAYQNIILHVVYYNSTIAAIPENVPMLVMEPHIPSYIIKQYTELVQTNLTLPCANALQNVNELVREAWINRLLAERWEQKLLEWKQLLTKSAGDWRTLLYWRIAANFGFKINADPFLMLAQYTPINVLAKHRENLMQTEAILFGQAGFLESETSDDYFEMLRKEYCYLRQKYQLQAMPNHLWKFLRLRPANFPTVRIAQFAALIHRSVHLFSQIVAATDIPLLHELFSVQASEYWDHHYRFGEHHEKKKIKHLGTSSVENLIINTIAPIQFLYASEQGQEELKENALQLLESITPEKNHLTELWQQHGWQIKNAMHSQALLQLYNGYCSSKRCLECSIGLNIIRSRPDK</sequence>
<dbReference type="EMBL" id="QKTW01000006">
    <property type="protein sequence ID" value="PZF74120.1"/>
    <property type="molecule type" value="Genomic_DNA"/>
</dbReference>
<name>A0A2W2AP22_9BACT</name>
<proteinExistence type="predicted"/>
<reference evidence="1 2" key="1">
    <citation type="submission" date="2018-06" db="EMBL/GenBank/DDBJ databases">
        <title>Mucibacter soli gen. nov., sp. nov., a new member of the family Chitinophagaceae producing mucin.</title>
        <authorList>
            <person name="Kim M.-K."/>
            <person name="Park S."/>
            <person name="Kim T.-S."/>
            <person name="Joung Y."/>
            <person name="Han J.-H."/>
            <person name="Kim S.B."/>
        </authorList>
    </citation>
    <scope>NUCLEOTIDE SEQUENCE [LARGE SCALE GENOMIC DNA]</scope>
    <source>
        <strain evidence="1 2">R1-15</strain>
    </source>
</reference>
<protein>
    <submittedName>
        <fullName evidence="1">DUF2851 domain-containing protein</fullName>
    </submittedName>
</protein>
<evidence type="ECO:0000313" key="1">
    <source>
        <dbReference type="EMBL" id="PZF74120.1"/>
    </source>
</evidence>
<dbReference type="Pfam" id="PF11013">
    <property type="entry name" value="DUF2851"/>
    <property type="match status" value="1"/>
</dbReference>
<dbReference type="Proteomes" id="UP000248745">
    <property type="component" value="Unassembled WGS sequence"/>
</dbReference>
<dbReference type="InterPro" id="IPR021272">
    <property type="entry name" value="DUF2851"/>
</dbReference>